<dbReference type="SUPFAM" id="SSF51197">
    <property type="entry name" value="Clavaminate synthase-like"/>
    <property type="match status" value="1"/>
</dbReference>
<comment type="caution">
    <text evidence="7">The sequence shown here is derived from an EMBL/GenBank/DDBJ whole genome shotgun (WGS) entry which is preliminary data.</text>
</comment>
<dbReference type="InterPro" id="IPR027443">
    <property type="entry name" value="IPNS-like_sf"/>
</dbReference>
<protein>
    <recommendedName>
        <fullName evidence="6">Fe2OG dioxygenase domain-containing protein</fullName>
    </recommendedName>
</protein>
<keyword evidence="3 5" id="KW-0560">Oxidoreductase</keyword>
<evidence type="ECO:0000259" key="6">
    <source>
        <dbReference type="PROSITE" id="PS51471"/>
    </source>
</evidence>
<comment type="similarity">
    <text evidence="1 5">Belongs to the iron/ascorbate-dependent oxidoreductase family.</text>
</comment>
<feature type="non-terminal residue" evidence="7">
    <location>
        <position position="1"/>
    </location>
</feature>
<dbReference type="PRINTS" id="PR00682">
    <property type="entry name" value="IPNSYNTHASE"/>
</dbReference>
<dbReference type="PROSITE" id="PS51471">
    <property type="entry name" value="FE2OG_OXY"/>
    <property type="match status" value="1"/>
</dbReference>
<dbReference type="PANTHER" id="PTHR10209:SF881">
    <property type="entry name" value="FI07970P-RELATED"/>
    <property type="match status" value="1"/>
</dbReference>
<keyword evidence="2 5" id="KW-0479">Metal-binding</keyword>
<evidence type="ECO:0000256" key="1">
    <source>
        <dbReference type="ARBA" id="ARBA00008056"/>
    </source>
</evidence>
<dbReference type="Proteomes" id="UP001159405">
    <property type="component" value="Unassembled WGS sequence"/>
</dbReference>
<evidence type="ECO:0000313" key="8">
    <source>
        <dbReference type="Proteomes" id="UP001159405"/>
    </source>
</evidence>
<keyword evidence="8" id="KW-1185">Reference proteome</keyword>
<gene>
    <name evidence="7" type="ORF">PLOB_00035051</name>
</gene>
<dbReference type="Gene3D" id="2.60.120.330">
    <property type="entry name" value="B-lactam Antibiotic, Isopenicillin N Synthase, Chain"/>
    <property type="match status" value="1"/>
</dbReference>
<name>A0ABN8P267_9CNID</name>
<dbReference type="InterPro" id="IPR026992">
    <property type="entry name" value="DIOX_N"/>
</dbReference>
<reference evidence="7 8" key="1">
    <citation type="submission" date="2022-05" db="EMBL/GenBank/DDBJ databases">
        <authorList>
            <consortium name="Genoscope - CEA"/>
            <person name="William W."/>
        </authorList>
    </citation>
    <scope>NUCLEOTIDE SEQUENCE [LARGE SCALE GENOMIC DNA]</scope>
</reference>
<evidence type="ECO:0000256" key="5">
    <source>
        <dbReference type="RuleBase" id="RU003682"/>
    </source>
</evidence>
<sequence>VKESLCQWPVNFASRPSSALKVEAVSRYHPPFTICKFSRSLSSIMAIPIIDLSSLANRTPTLEETTAVRKACLDFGFFYVINHGIPGDLQAKVLEKLWKFFSLSAEKKEEIHRRDGFRGYFRKQEERSIEYNCTEWKEGIYYFRDFKNLPEEKKEKIFCGLNPWPKGEYVPEFRAVIDEYFRRTQELASNLLSCIALSLGLERDFFIKEFTDDPFAQLAMFHYPPNPFSKDGHEIWGAGRHTDYGMLTILLQDDVGGLQVETKDGVWIEVPPISGSFVVNLGDMMEIWTSGALRAGPHRVKVSPTEHRLSVAMFYEPGFDCMISPIPLDKTLIPVEKTAAKLRMDFPIRYGDYVLKKFCSILPADKP</sequence>
<evidence type="ECO:0000256" key="2">
    <source>
        <dbReference type="ARBA" id="ARBA00022723"/>
    </source>
</evidence>
<accession>A0ABN8P267</accession>
<proteinExistence type="inferred from homology"/>
<evidence type="ECO:0000313" key="7">
    <source>
        <dbReference type="EMBL" id="CAH3131169.1"/>
    </source>
</evidence>
<dbReference type="PANTHER" id="PTHR10209">
    <property type="entry name" value="OXIDOREDUCTASE, 2OG-FE II OXYGENASE FAMILY PROTEIN"/>
    <property type="match status" value="1"/>
</dbReference>
<dbReference type="Pfam" id="PF03171">
    <property type="entry name" value="2OG-FeII_Oxy"/>
    <property type="match status" value="1"/>
</dbReference>
<dbReference type="EMBL" id="CALNXK010000049">
    <property type="protein sequence ID" value="CAH3131169.1"/>
    <property type="molecule type" value="Genomic_DNA"/>
</dbReference>
<keyword evidence="4 5" id="KW-0408">Iron</keyword>
<organism evidence="7 8">
    <name type="scientific">Porites lobata</name>
    <dbReference type="NCBI Taxonomy" id="104759"/>
    <lineage>
        <taxon>Eukaryota</taxon>
        <taxon>Metazoa</taxon>
        <taxon>Cnidaria</taxon>
        <taxon>Anthozoa</taxon>
        <taxon>Hexacorallia</taxon>
        <taxon>Scleractinia</taxon>
        <taxon>Fungiina</taxon>
        <taxon>Poritidae</taxon>
        <taxon>Porites</taxon>
    </lineage>
</organism>
<dbReference type="Pfam" id="PF14226">
    <property type="entry name" value="DIOX_N"/>
    <property type="match status" value="1"/>
</dbReference>
<evidence type="ECO:0000256" key="3">
    <source>
        <dbReference type="ARBA" id="ARBA00023002"/>
    </source>
</evidence>
<feature type="domain" description="Fe2OG dioxygenase" evidence="6">
    <location>
        <begin position="214"/>
        <end position="317"/>
    </location>
</feature>
<evidence type="ECO:0000256" key="4">
    <source>
        <dbReference type="ARBA" id="ARBA00023004"/>
    </source>
</evidence>
<dbReference type="InterPro" id="IPR044861">
    <property type="entry name" value="IPNS-like_FE2OG_OXY"/>
</dbReference>
<dbReference type="InterPro" id="IPR005123">
    <property type="entry name" value="Oxoglu/Fe-dep_dioxygenase_dom"/>
</dbReference>